<comment type="caution">
    <text evidence="1">The sequence shown here is derived from an EMBL/GenBank/DDBJ whole genome shotgun (WGS) entry which is preliminary data.</text>
</comment>
<dbReference type="Proteomes" id="UP000179807">
    <property type="component" value="Unassembled WGS sequence"/>
</dbReference>
<sequence length="84" mass="9437">MSAEQIYESTHEERMAALAVLREAFPGQFTTEEMMSIMAYTETRYHTLETGTVAGVAAAYLLDYMGLRSFIKFVESLNDPDASE</sequence>
<protein>
    <submittedName>
        <fullName evidence="1">Uncharacterized protein</fullName>
    </submittedName>
</protein>
<proteinExistence type="predicted"/>
<dbReference type="VEuPathDB" id="TrichDB:TRFO_35563"/>
<organism evidence="1 2">
    <name type="scientific">Tritrichomonas foetus</name>
    <dbReference type="NCBI Taxonomy" id="1144522"/>
    <lineage>
        <taxon>Eukaryota</taxon>
        <taxon>Metamonada</taxon>
        <taxon>Parabasalia</taxon>
        <taxon>Tritrichomonadida</taxon>
        <taxon>Tritrichomonadidae</taxon>
        <taxon>Tritrichomonas</taxon>
    </lineage>
</organism>
<keyword evidence="2" id="KW-1185">Reference proteome</keyword>
<evidence type="ECO:0000313" key="1">
    <source>
        <dbReference type="EMBL" id="OHS98072.1"/>
    </source>
</evidence>
<dbReference type="RefSeq" id="XP_068351209.1">
    <property type="nucleotide sequence ID" value="XM_068510332.1"/>
</dbReference>
<dbReference type="GeneID" id="94845036"/>
<name>A0A1J4JG11_9EUKA</name>
<evidence type="ECO:0000313" key="2">
    <source>
        <dbReference type="Proteomes" id="UP000179807"/>
    </source>
</evidence>
<gene>
    <name evidence="1" type="ORF">TRFO_35563</name>
</gene>
<reference evidence="1" key="1">
    <citation type="submission" date="2016-10" db="EMBL/GenBank/DDBJ databases">
        <authorList>
            <person name="Benchimol M."/>
            <person name="Almeida L.G."/>
            <person name="Vasconcelos A.T."/>
            <person name="Perreira-Neves A."/>
            <person name="Rosa I.A."/>
            <person name="Tasca T."/>
            <person name="Bogo M.R."/>
            <person name="de Souza W."/>
        </authorList>
    </citation>
    <scope>NUCLEOTIDE SEQUENCE [LARGE SCALE GENOMIC DNA]</scope>
    <source>
        <strain evidence="1">K</strain>
    </source>
</reference>
<accession>A0A1J4JG11</accession>
<dbReference type="EMBL" id="MLAK01001076">
    <property type="protein sequence ID" value="OHS98072.1"/>
    <property type="molecule type" value="Genomic_DNA"/>
</dbReference>
<dbReference type="AlphaFoldDB" id="A0A1J4JG11"/>